<evidence type="ECO:0000313" key="1">
    <source>
        <dbReference type="EMBL" id="GAG63903.1"/>
    </source>
</evidence>
<protein>
    <submittedName>
        <fullName evidence="1">Uncharacterized protein</fullName>
    </submittedName>
</protein>
<dbReference type="AlphaFoldDB" id="X0ZTY3"/>
<accession>X0ZTY3</accession>
<gene>
    <name evidence="1" type="ORF">S01H4_12455</name>
</gene>
<sequence length="58" mass="6926">MVEVLVSKTKHEFEYLDSLKSEYVTLTIEAESKKDAIKEFEQRHPHKKYRLLDSIDKT</sequence>
<comment type="caution">
    <text evidence="1">The sequence shown here is derived from an EMBL/GenBank/DDBJ whole genome shotgun (WGS) entry which is preliminary data.</text>
</comment>
<dbReference type="EMBL" id="BART01005297">
    <property type="protein sequence ID" value="GAG63903.1"/>
    <property type="molecule type" value="Genomic_DNA"/>
</dbReference>
<proteinExistence type="predicted"/>
<organism evidence="1">
    <name type="scientific">marine sediment metagenome</name>
    <dbReference type="NCBI Taxonomy" id="412755"/>
    <lineage>
        <taxon>unclassified sequences</taxon>
        <taxon>metagenomes</taxon>
        <taxon>ecological metagenomes</taxon>
    </lineage>
</organism>
<reference evidence="1" key="1">
    <citation type="journal article" date="2014" name="Front. Microbiol.">
        <title>High frequency of phylogenetically diverse reductive dehalogenase-homologous genes in deep subseafloor sedimentary metagenomes.</title>
        <authorList>
            <person name="Kawai M."/>
            <person name="Futagami T."/>
            <person name="Toyoda A."/>
            <person name="Takaki Y."/>
            <person name="Nishi S."/>
            <person name="Hori S."/>
            <person name="Arai W."/>
            <person name="Tsubouchi T."/>
            <person name="Morono Y."/>
            <person name="Uchiyama I."/>
            <person name="Ito T."/>
            <person name="Fujiyama A."/>
            <person name="Inagaki F."/>
            <person name="Takami H."/>
        </authorList>
    </citation>
    <scope>NUCLEOTIDE SEQUENCE</scope>
    <source>
        <strain evidence="1">Expedition CK06-06</strain>
    </source>
</reference>
<name>X0ZTY3_9ZZZZ</name>